<accession>D5AAM2</accession>
<feature type="region of interest" description="Disordered" evidence="1">
    <location>
        <begin position="32"/>
        <end position="73"/>
    </location>
</feature>
<protein>
    <submittedName>
        <fullName evidence="2">Uncharacterized protein</fullName>
    </submittedName>
</protein>
<organism evidence="2">
    <name type="scientific">Picea sitchensis</name>
    <name type="common">Sitka spruce</name>
    <name type="synonym">Pinus sitchensis</name>
    <dbReference type="NCBI Taxonomy" id="3332"/>
    <lineage>
        <taxon>Eukaryota</taxon>
        <taxon>Viridiplantae</taxon>
        <taxon>Streptophyta</taxon>
        <taxon>Embryophyta</taxon>
        <taxon>Tracheophyta</taxon>
        <taxon>Spermatophyta</taxon>
        <taxon>Pinopsida</taxon>
        <taxon>Pinidae</taxon>
        <taxon>Conifers I</taxon>
        <taxon>Pinales</taxon>
        <taxon>Pinaceae</taxon>
        <taxon>Picea</taxon>
    </lineage>
</organism>
<name>D5AAM2_PICSI</name>
<evidence type="ECO:0000313" key="2">
    <source>
        <dbReference type="EMBL" id="ADE76591.1"/>
    </source>
</evidence>
<reference evidence="2" key="1">
    <citation type="submission" date="2010-04" db="EMBL/GenBank/DDBJ databases">
        <authorList>
            <person name="Reid K.E."/>
            <person name="Liao N."/>
            <person name="Chan S."/>
            <person name="Docking R."/>
            <person name="Taylor G."/>
            <person name="Moore R."/>
            <person name="Mayo M."/>
            <person name="Munro S."/>
            <person name="King J."/>
            <person name="Yanchuk A."/>
            <person name="Holt R."/>
            <person name="Jones S."/>
            <person name="Marra M."/>
            <person name="Ritland C.E."/>
            <person name="Ritland K."/>
            <person name="Bohlmann J."/>
        </authorList>
    </citation>
    <scope>NUCLEOTIDE SEQUENCE</scope>
    <source>
        <tissue evidence="2">Bud</tissue>
    </source>
</reference>
<sequence>MLAEYLSGVDLANFMYPSAAHQFKRQFSHLEEHYENGEKRPPLDRHHASLPRERIREFGEASTKQHKDSGQDQ</sequence>
<evidence type="ECO:0000256" key="1">
    <source>
        <dbReference type="SAM" id="MobiDB-lite"/>
    </source>
</evidence>
<dbReference type="AlphaFoldDB" id="D5AAM2"/>
<proteinExistence type="evidence at transcript level"/>
<dbReference type="EMBL" id="BT123260">
    <property type="protein sequence ID" value="ADE76591.1"/>
    <property type="molecule type" value="mRNA"/>
</dbReference>